<dbReference type="CDD" id="cd02440">
    <property type="entry name" value="AdoMet_MTases"/>
    <property type="match status" value="1"/>
</dbReference>
<dbReference type="GO" id="GO:0003723">
    <property type="term" value="F:RNA binding"/>
    <property type="evidence" value="ECO:0007669"/>
    <property type="project" value="UniProtKB-UniRule"/>
</dbReference>
<dbReference type="InterPro" id="IPR049560">
    <property type="entry name" value="MeTrfase_RsmB-F_NOP2_cat"/>
</dbReference>
<accession>A0A2M9CWR8</accession>
<name>A0A2M9CWR8_9BACT</name>
<comment type="caution">
    <text evidence="5">Lacks conserved residue(s) required for the propagation of feature annotation.</text>
</comment>
<gene>
    <name evidence="7" type="ORF">BXY57_1929</name>
</gene>
<keyword evidence="4 5" id="KW-0694">RNA-binding</keyword>
<protein>
    <submittedName>
        <fullName evidence="7">16S rRNA (Cytosine967-C5)-methyltransferase</fullName>
    </submittedName>
</protein>
<dbReference type="Gene3D" id="3.40.50.150">
    <property type="entry name" value="Vaccinia Virus protein VP39"/>
    <property type="match status" value="1"/>
</dbReference>
<dbReference type="EMBL" id="PGFG01000001">
    <property type="protein sequence ID" value="PJJ76319.1"/>
    <property type="molecule type" value="Genomic_DNA"/>
</dbReference>
<evidence type="ECO:0000259" key="6">
    <source>
        <dbReference type="PROSITE" id="PS51686"/>
    </source>
</evidence>
<comment type="caution">
    <text evidence="7">The sequence shown here is derived from an EMBL/GenBank/DDBJ whole genome shotgun (WGS) entry which is preliminary data.</text>
</comment>
<dbReference type="Proteomes" id="UP000230000">
    <property type="component" value="Unassembled WGS sequence"/>
</dbReference>
<keyword evidence="8" id="KW-1185">Reference proteome</keyword>
<dbReference type="InterPro" id="IPR029063">
    <property type="entry name" value="SAM-dependent_MTases_sf"/>
</dbReference>
<evidence type="ECO:0000256" key="2">
    <source>
        <dbReference type="ARBA" id="ARBA00022679"/>
    </source>
</evidence>
<dbReference type="Pfam" id="PF01189">
    <property type="entry name" value="Methyltr_RsmB-F"/>
    <property type="match status" value="1"/>
</dbReference>
<reference evidence="7 8" key="1">
    <citation type="submission" date="2017-11" db="EMBL/GenBank/DDBJ databases">
        <title>Genomic Encyclopedia of Archaeal and Bacterial Type Strains, Phase II (KMG-II): From Individual Species to Whole Genera.</title>
        <authorList>
            <person name="Goeker M."/>
        </authorList>
    </citation>
    <scope>NUCLEOTIDE SEQUENCE [LARGE SCALE GENOMIC DNA]</scope>
    <source>
        <strain evidence="7 8">DSM 27268</strain>
    </source>
</reference>
<dbReference type="GO" id="GO:0008173">
    <property type="term" value="F:RNA methyltransferase activity"/>
    <property type="evidence" value="ECO:0007669"/>
    <property type="project" value="InterPro"/>
</dbReference>
<keyword evidence="3 5" id="KW-0949">S-adenosyl-L-methionine</keyword>
<dbReference type="PROSITE" id="PS51686">
    <property type="entry name" value="SAM_MT_RSMB_NOP"/>
    <property type="match status" value="1"/>
</dbReference>
<dbReference type="PANTHER" id="PTHR22807">
    <property type="entry name" value="NOP2 YEAST -RELATED NOL1/NOP2/FMU SUN DOMAIN-CONTAINING"/>
    <property type="match status" value="1"/>
</dbReference>
<dbReference type="AlphaFoldDB" id="A0A2M9CWR8"/>
<keyword evidence="2 5" id="KW-0808">Transferase</keyword>
<dbReference type="InterPro" id="IPR023267">
    <property type="entry name" value="RCMT"/>
</dbReference>
<feature type="domain" description="SAM-dependent MTase RsmB/NOP-type" evidence="6">
    <location>
        <begin position="145"/>
        <end position="407"/>
    </location>
</feature>
<evidence type="ECO:0000313" key="8">
    <source>
        <dbReference type="Proteomes" id="UP000230000"/>
    </source>
</evidence>
<evidence type="ECO:0000256" key="5">
    <source>
        <dbReference type="PROSITE-ProRule" id="PRU01023"/>
    </source>
</evidence>
<dbReference type="PRINTS" id="PR02008">
    <property type="entry name" value="RCMTFAMILY"/>
</dbReference>
<feature type="binding site" evidence="5">
    <location>
        <position position="309"/>
    </location>
    <ligand>
        <name>S-adenosyl-L-methionine</name>
        <dbReference type="ChEBI" id="CHEBI:59789"/>
    </ligand>
</feature>
<evidence type="ECO:0000256" key="4">
    <source>
        <dbReference type="ARBA" id="ARBA00022884"/>
    </source>
</evidence>
<dbReference type="PANTHER" id="PTHR22807:SF53">
    <property type="entry name" value="RIBOSOMAL RNA SMALL SUBUNIT METHYLTRANSFERASE B-RELATED"/>
    <property type="match status" value="1"/>
</dbReference>
<feature type="binding site" evidence="5">
    <location>
        <position position="287"/>
    </location>
    <ligand>
        <name>S-adenosyl-L-methionine</name>
        <dbReference type="ChEBI" id="CHEBI:59789"/>
    </ligand>
</feature>
<dbReference type="GO" id="GO:0001510">
    <property type="term" value="P:RNA methylation"/>
    <property type="evidence" value="ECO:0007669"/>
    <property type="project" value="InterPro"/>
</dbReference>
<proteinExistence type="inferred from homology"/>
<dbReference type="OrthoDB" id="9810297at2"/>
<evidence type="ECO:0000256" key="3">
    <source>
        <dbReference type="ARBA" id="ARBA00022691"/>
    </source>
</evidence>
<feature type="binding site" evidence="5">
    <location>
        <position position="260"/>
    </location>
    <ligand>
        <name>S-adenosyl-L-methionine</name>
        <dbReference type="ChEBI" id="CHEBI:59789"/>
    </ligand>
</feature>
<evidence type="ECO:0000256" key="1">
    <source>
        <dbReference type="ARBA" id="ARBA00022603"/>
    </source>
</evidence>
<evidence type="ECO:0000313" key="7">
    <source>
        <dbReference type="EMBL" id="PJJ76319.1"/>
    </source>
</evidence>
<dbReference type="SUPFAM" id="SSF53335">
    <property type="entry name" value="S-adenosyl-L-methionine-dependent methyltransferases"/>
    <property type="match status" value="1"/>
</dbReference>
<dbReference type="InterPro" id="IPR001678">
    <property type="entry name" value="MeTrfase_RsmB-F_NOP2_dom"/>
</dbReference>
<sequence>MSHLPSTLVHSYLRKAIEWVQEYLSTGGVPLHLFLKNKFRRHVSSGGHFPQLGSRDRRYISALLYDYFRLGKSFSGRSLEDRMLISFLICEQEPALLIQELRPEWLPAVAFASPLERAAWFADFRAEDIFPWASELSAGVDAQAYAVSYLRQPNVFIRIRSGHEDKFAVLPDPIARMGRHTLVAPAAIDLRRWLHAREGVDYVVQDWASQQVMEWLLDELPAGKAGSSHLWTVWDCCAGSGGKSLFLADHLPMQQLVVTDIRASILTNLRQRFRLAGIRKYRSAVIDVTQAEATDKILGSKRFDLIIADVPCSGSGTWARTPEQLHFFTPEQLQDFHNRQISIVKQACRYLRPGGYLAYITCSVFRQENEDVADEIRQMGLTYVNGILITGYPAGGDSMFMALFRAS</sequence>
<dbReference type="RefSeq" id="WP_100314819.1">
    <property type="nucleotide sequence ID" value="NZ_PGFG01000001.1"/>
</dbReference>
<organism evidence="7 8">
    <name type="scientific">Thermoflavifilum aggregans</name>
    <dbReference type="NCBI Taxonomy" id="454188"/>
    <lineage>
        <taxon>Bacteria</taxon>
        <taxon>Pseudomonadati</taxon>
        <taxon>Bacteroidota</taxon>
        <taxon>Chitinophagia</taxon>
        <taxon>Chitinophagales</taxon>
        <taxon>Chitinophagaceae</taxon>
        <taxon>Thermoflavifilum</taxon>
    </lineage>
</organism>
<comment type="similarity">
    <text evidence="5">Belongs to the class I-like SAM-binding methyltransferase superfamily. RsmB/NOP family.</text>
</comment>
<keyword evidence="1 5" id="KW-0489">Methyltransferase</keyword>
<feature type="active site" description="Nucleophile" evidence="5">
    <location>
        <position position="362"/>
    </location>
</feature>